<proteinExistence type="predicted"/>
<accession>A0A7D5EXD3</accession>
<sequence>MALSLGAQPAVAAEPATRENPPHDAARSIGRGGVSPVTAAPRPAEHVVAPGDTISRIAARHGLRTVDVLAWNGLDWSSVIRPGDVVRLNATVAAAPTAAPAVSQPATPAAPHTVAAGDTPWSIAAAAGTSVDALLAANGLQRDAVIFPGQVLALPGSAPAAAPGAVELAAPVDLPAAAEGHTVVTGDTLSGIAAAHGLGLDALLSANGLDRASIIYPGQTLVVPGAAAAPAVATASSPDLGLDAEQIANARLIIQVGRDRGVPDRGIAIALATAMVESWIRNLDWGDRDSLGLFQQRPSTGWGTPDQVRDPARSIATFYGGPADPNGIGTRGLLDVAGWESLAFTDAAQAVQVSAYPDRYGEWEQQAYLWLDALG</sequence>
<dbReference type="GO" id="GO:0008932">
    <property type="term" value="F:lytic endotransglycosylase activity"/>
    <property type="evidence" value="ECO:0007669"/>
    <property type="project" value="TreeGrafter"/>
</dbReference>
<feature type="domain" description="LysM" evidence="2">
    <location>
        <begin position="179"/>
        <end position="223"/>
    </location>
</feature>
<feature type="compositionally biased region" description="Basic and acidic residues" evidence="1">
    <location>
        <begin position="16"/>
        <end position="26"/>
    </location>
</feature>
<dbReference type="PANTHER" id="PTHR33734:SF22">
    <property type="entry name" value="MEMBRANE-BOUND LYTIC MUREIN TRANSGLYCOSYLASE D"/>
    <property type="match status" value="1"/>
</dbReference>
<dbReference type="PANTHER" id="PTHR33734">
    <property type="entry name" value="LYSM DOMAIN-CONTAINING GPI-ANCHORED PROTEIN 2"/>
    <property type="match status" value="1"/>
</dbReference>
<dbReference type="CDD" id="cd00118">
    <property type="entry name" value="LysM"/>
    <property type="match status" value="3"/>
</dbReference>
<feature type="domain" description="LysM" evidence="2">
    <location>
        <begin position="44"/>
        <end position="88"/>
    </location>
</feature>
<dbReference type="EMBL" id="CP058316">
    <property type="protein sequence ID" value="QLD13372.1"/>
    <property type="molecule type" value="Genomic_DNA"/>
</dbReference>
<dbReference type="SUPFAM" id="SSF54106">
    <property type="entry name" value="LysM domain"/>
    <property type="match status" value="3"/>
</dbReference>
<dbReference type="Gene3D" id="3.10.350.10">
    <property type="entry name" value="LysM domain"/>
    <property type="match status" value="3"/>
</dbReference>
<protein>
    <submittedName>
        <fullName evidence="3">LysM peptidoglycan-binding domain-containing protein</fullName>
    </submittedName>
</protein>
<evidence type="ECO:0000256" key="1">
    <source>
        <dbReference type="SAM" id="MobiDB-lite"/>
    </source>
</evidence>
<name>A0A7D5EXD3_9MICO</name>
<dbReference type="SMART" id="SM00257">
    <property type="entry name" value="LysM"/>
    <property type="match status" value="3"/>
</dbReference>
<feature type="domain" description="LysM" evidence="2">
    <location>
        <begin position="110"/>
        <end position="154"/>
    </location>
</feature>
<organism evidence="3 4">
    <name type="scientific">Microbacterium oleivorans</name>
    <dbReference type="NCBI Taxonomy" id="273677"/>
    <lineage>
        <taxon>Bacteria</taxon>
        <taxon>Bacillati</taxon>
        <taxon>Actinomycetota</taxon>
        <taxon>Actinomycetes</taxon>
        <taxon>Micrococcales</taxon>
        <taxon>Microbacteriaceae</taxon>
        <taxon>Microbacterium</taxon>
    </lineage>
</organism>
<dbReference type="InterPro" id="IPR036779">
    <property type="entry name" value="LysM_dom_sf"/>
</dbReference>
<dbReference type="Proteomes" id="UP000509638">
    <property type="component" value="Chromosome"/>
</dbReference>
<evidence type="ECO:0000313" key="4">
    <source>
        <dbReference type="Proteomes" id="UP000509638"/>
    </source>
</evidence>
<reference evidence="3 4" key="1">
    <citation type="submission" date="2020-06" db="EMBL/GenBank/DDBJ databases">
        <authorList>
            <person name="Jo H."/>
        </authorList>
    </citation>
    <scope>NUCLEOTIDE SEQUENCE [LARGE SCALE GENOMIC DNA]</scope>
    <source>
        <strain evidence="3 4">I46</strain>
    </source>
</reference>
<dbReference type="AlphaFoldDB" id="A0A7D5EXD3"/>
<evidence type="ECO:0000259" key="2">
    <source>
        <dbReference type="PROSITE" id="PS51782"/>
    </source>
</evidence>
<feature type="region of interest" description="Disordered" evidence="1">
    <location>
        <begin position="1"/>
        <end position="45"/>
    </location>
</feature>
<dbReference type="InterPro" id="IPR018392">
    <property type="entry name" value="LysM"/>
</dbReference>
<dbReference type="Pfam" id="PF01476">
    <property type="entry name" value="LysM"/>
    <property type="match status" value="3"/>
</dbReference>
<evidence type="ECO:0000313" key="3">
    <source>
        <dbReference type="EMBL" id="QLD13372.1"/>
    </source>
</evidence>
<dbReference type="PROSITE" id="PS51782">
    <property type="entry name" value="LYSM"/>
    <property type="match status" value="3"/>
</dbReference>
<gene>
    <name evidence="3" type="ORF">HW566_14350</name>
</gene>